<dbReference type="AlphaFoldDB" id="A0A1H7MDS2"/>
<dbReference type="Proteomes" id="UP000186015">
    <property type="component" value="Unassembled WGS sequence"/>
</dbReference>
<dbReference type="EMBL" id="FOAT01000011">
    <property type="protein sequence ID" value="SEL08757.1"/>
    <property type="molecule type" value="Genomic_DNA"/>
</dbReference>
<protein>
    <submittedName>
        <fullName evidence="2">Uncharacterized protein</fullName>
    </submittedName>
</protein>
<sequence length="71" mass="8294">MDSFVAWGQAYGLYVTIALLVGMYIVQSIENSRLKRNLGIMRNERTFYKSHYIALGGDKDYKYDDPHSERK</sequence>
<evidence type="ECO:0000313" key="2">
    <source>
        <dbReference type="EMBL" id="SEL08757.1"/>
    </source>
</evidence>
<proteinExistence type="predicted"/>
<keyword evidence="1" id="KW-0472">Membrane</keyword>
<reference evidence="2 3" key="1">
    <citation type="submission" date="2016-10" db="EMBL/GenBank/DDBJ databases">
        <authorList>
            <person name="de Groot N.N."/>
        </authorList>
    </citation>
    <scope>NUCLEOTIDE SEQUENCE [LARGE SCALE GENOMIC DNA]</scope>
    <source>
        <strain evidence="2 3">KH2T6</strain>
    </source>
</reference>
<keyword evidence="1" id="KW-0812">Transmembrane</keyword>
<organism evidence="2 3">
    <name type="scientific">Ruminococcus albus</name>
    <dbReference type="NCBI Taxonomy" id="1264"/>
    <lineage>
        <taxon>Bacteria</taxon>
        <taxon>Bacillati</taxon>
        <taxon>Bacillota</taxon>
        <taxon>Clostridia</taxon>
        <taxon>Eubacteriales</taxon>
        <taxon>Oscillospiraceae</taxon>
        <taxon>Ruminococcus</taxon>
    </lineage>
</organism>
<feature type="transmembrane region" description="Helical" evidence="1">
    <location>
        <begin position="6"/>
        <end position="26"/>
    </location>
</feature>
<keyword evidence="1" id="KW-1133">Transmembrane helix</keyword>
<gene>
    <name evidence="2" type="ORF">SAMN05216469_11171</name>
</gene>
<evidence type="ECO:0000313" key="3">
    <source>
        <dbReference type="Proteomes" id="UP000186015"/>
    </source>
</evidence>
<accession>A0A1H7MDS2</accession>
<name>A0A1H7MDS2_RUMAL</name>
<dbReference type="RefSeq" id="WP_074834125.1">
    <property type="nucleotide sequence ID" value="NZ_FOAT01000011.1"/>
</dbReference>
<evidence type="ECO:0000256" key="1">
    <source>
        <dbReference type="SAM" id="Phobius"/>
    </source>
</evidence>